<feature type="region of interest" description="Disordered" evidence="1">
    <location>
        <begin position="692"/>
        <end position="721"/>
    </location>
</feature>
<keyword evidence="3" id="KW-1185">Reference proteome</keyword>
<gene>
    <name evidence="2" type="ORF">V8201_15360</name>
</gene>
<dbReference type="RefSeq" id="WP_336545829.1">
    <property type="nucleotide sequence ID" value="NZ_JBBBDM010000009.1"/>
</dbReference>
<protein>
    <submittedName>
        <fullName evidence="2">Uncharacterized protein</fullName>
    </submittedName>
</protein>
<accession>A0ABU8H679</accession>
<proteinExistence type="predicted"/>
<evidence type="ECO:0000256" key="1">
    <source>
        <dbReference type="SAM" id="MobiDB-lite"/>
    </source>
</evidence>
<comment type="caution">
    <text evidence="2">The sequence shown here is derived from an EMBL/GenBank/DDBJ whole genome shotgun (WGS) entry which is preliminary data.</text>
</comment>
<dbReference type="EMBL" id="JBBBDM010000009">
    <property type="protein sequence ID" value="MEI5688469.1"/>
    <property type="molecule type" value="Genomic_DNA"/>
</dbReference>
<reference evidence="2 3" key="1">
    <citation type="journal article" date="2013" name="Int. J. Syst. Evol. Microbiol.">
        <title>Sphingomonas kyungheensis sp. nov., a bacterium with ginsenoside-converting activity isolated from soil of a ginseng field.</title>
        <authorList>
            <person name="Son H.M."/>
            <person name="Yang J.E."/>
            <person name="Park Y."/>
            <person name="Han C.K."/>
            <person name="Kim S.G."/>
            <person name="Kook M."/>
            <person name="Yi T.H."/>
        </authorList>
    </citation>
    <scope>NUCLEOTIDE SEQUENCE [LARGE SCALE GENOMIC DNA]</scope>
    <source>
        <strain evidence="2 3">LMG 26582</strain>
    </source>
</reference>
<name>A0ABU8H679_9SPHN</name>
<dbReference type="Proteomes" id="UP001367771">
    <property type="component" value="Unassembled WGS sequence"/>
</dbReference>
<feature type="compositionally biased region" description="Polar residues" evidence="1">
    <location>
        <begin position="33"/>
        <end position="50"/>
    </location>
</feature>
<feature type="region of interest" description="Disordered" evidence="1">
    <location>
        <begin position="1"/>
        <end position="52"/>
    </location>
</feature>
<evidence type="ECO:0000313" key="2">
    <source>
        <dbReference type="EMBL" id="MEI5688469.1"/>
    </source>
</evidence>
<evidence type="ECO:0000313" key="3">
    <source>
        <dbReference type="Proteomes" id="UP001367771"/>
    </source>
</evidence>
<sequence>MSTTIRLPNGQEVEIQTDDPKAAARAARGYWQRQATSQRQSTPKPRTGWQTAGDFLGDTIDNLIPNFGDEIAAIPDAARAAVKGQPVGEAFNRGRREFRQHQAQYDKEHPALAWGSTLTGLGASLALPAGRVASGAGMAAKLLHGAAVGALYGGVAGAGEGDSLGERANNAATGALAGGALGGAMTPATAGLVRAGRFARQAIPGADGAVRGLANVPRSVMRKARITREADRQTQSARFMNTRMNQGHIATGFGQQGAAATPDTLMAEVQRRQALGVPAYLGDVSDAMRTTTSWASRGEGPGQRMVKASLDRRKSEEAARVRGHIVDQLGPVSVDPVRQVQQYSERARQEAGPMYAEAYAQPMVLTPEMRGIIRTPAFQDAVPNAVRNIRNAQRDPEAMGFVMGRDGQFLPDQHQFLSTEGFDQVIRAMRDNAERSMEPSRFPGGRPTNTTDSVHINARAGDLRDQLAAQNGAYRAAQATYADAMGMRDAFENGQDIRSLTGPEIAAQARSAPQANARDAWSIGARTTMANRASEYGTNHPTGDTAADIRRMLGDESKQAAIQAMMPDRPNAIAGLQERLEAERQGNILWKDVQGNSKTAERQQSDKDMDQALGTMEIPSMTPTALATKAANLMAAGVSKGIRQDVKDHVARIVTEGDPHRLQALINEVTAVAERDRTFADRLHRAGLLPTKVGAMNSEAPEPRQFSSNPDFYRPDEDGGY</sequence>
<organism evidence="2 3">
    <name type="scientific">Sphingomonas kyungheensis</name>
    <dbReference type="NCBI Taxonomy" id="1069987"/>
    <lineage>
        <taxon>Bacteria</taxon>
        <taxon>Pseudomonadati</taxon>
        <taxon>Pseudomonadota</taxon>
        <taxon>Alphaproteobacteria</taxon>
        <taxon>Sphingomonadales</taxon>
        <taxon>Sphingomonadaceae</taxon>
        <taxon>Sphingomonas</taxon>
    </lineage>
</organism>